<proteinExistence type="predicted"/>
<dbReference type="Proteomes" id="UP000239561">
    <property type="component" value="Unassembled WGS sequence"/>
</dbReference>
<evidence type="ECO:0000313" key="2">
    <source>
        <dbReference type="EMBL" id="PPU76965.1"/>
    </source>
</evidence>
<feature type="compositionally biased region" description="Basic residues" evidence="1">
    <location>
        <begin position="8"/>
        <end position="26"/>
    </location>
</feature>
<feature type="region of interest" description="Disordered" evidence="1">
    <location>
        <begin position="1"/>
        <end position="26"/>
    </location>
</feature>
<dbReference type="AlphaFoldDB" id="A0A2S7DT38"/>
<reference evidence="2 3" key="1">
    <citation type="submission" date="2016-08" db="EMBL/GenBank/DDBJ databases">
        <authorList>
            <person name="Seilhamer J.J."/>
        </authorList>
    </citation>
    <scope>NUCLEOTIDE SEQUENCE [LARGE SCALE GENOMIC DNA]</scope>
    <source>
        <strain evidence="2 3">CFBP2542</strain>
    </source>
</reference>
<evidence type="ECO:0000313" key="3">
    <source>
        <dbReference type="Proteomes" id="UP000239561"/>
    </source>
</evidence>
<gene>
    <name evidence="2" type="ORF">XcuCFBP2542_07800</name>
</gene>
<organism evidence="2 3">
    <name type="scientific">Xanthomonas cucurbitae</name>
    <dbReference type="NCBI Taxonomy" id="56453"/>
    <lineage>
        <taxon>Bacteria</taxon>
        <taxon>Pseudomonadati</taxon>
        <taxon>Pseudomonadota</taxon>
        <taxon>Gammaproteobacteria</taxon>
        <taxon>Lysobacterales</taxon>
        <taxon>Lysobacteraceae</taxon>
        <taxon>Xanthomonas</taxon>
    </lineage>
</organism>
<evidence type="ECO:0000256" key="1">
    <source>
        <dbReference type="SAM" id="MobiDB-lite"/>
    </source>
</evidence>
<sequence>MYTVNSNTHHRHPARRARRTHRHRPPPVRQLKIFLAATALPASHQWKCANLSRALIAMHASMRVRDKVSGAIDCNVEACRSGARSARTASSQTTHPAIALQARIGNATGTRRNA</sequence>
<accession>A0A2S7DT38</accession>
<name>A0A2S7DT38_9XANT</name>
<protein>
    <submittedName>
        <fullName evidence="2">Uncharacterized protein</fullName>
    </submittedName>
</protein>
<dbReference type="EMBL" id="MDED01000011">
    <property type="protein sequence ID" value="PPU76965.1"/>
    <property type="molecule type" value="Genomic_DNA"/>
</dbReference>
<comment type="caution">
    <text evidence="2">The sequence shown here is derived from an EMBL/GenBank/DDBJ whole genome shotgun (WGS) entry which is preliminary data.</text>
</comment>